<evidence type="ECO:0000313" key="2">
    <source>
        <dbReference type="EMBL" id="CAB4731502.1"/>
    </source>
</evidence>
<sequence length="216" mass="23475">MGTIGIVDMDEVDASNLQRQILHNIDRVGDRKVDSAKKTLTMLNPDVNVVTYDTRLSADNIMDILPGYDVVVDGADNFPSRYLLNDASVKLGIPVVHGSIFRFEGMVSVFDPKSGPTYRDMVPEPPPADLAPSCAEAGVLGVLPGIIGSIQALETIKLLLGLGDSLSGRILAIDTLEMSFRTFKLRPDPSNVVTWANRDKIEVRDLDGLCAPWMGH</sequence>
<dbReference type="PANTHER" id="PTHR10953:SF102">
    <property type="entry name" value="ADENYLYLTRANSFERASE AND SULFURTRANSFERASE MOCS3"/>
    <property type="match status" value="1"/>
</dbReference>
<dbReference type="Pfam" id="PF00899">
    <property type="entry name" value="ThiF"/>
    <property type="match status" value="1"/>
</dbReference>
<dbReference type="AlphaFoldDB" id="A0A6J6S9S8"/>
<feature type="domain" description="THIF-type NAD/FAD binding fold" evidence="1">
    <location>
        <begin position="2"/>
        <end position="188"/>
    </location>
</feature>
<dbReference type="GO" id="GO:0005829">
    <property type="term" value="C:cytosol"/>
    <property type="evidence" value="ECO:0007669"/>
    <property type="project" value="TreeGrafter"/>
</dbReference>
<dbReference type="Gene3D" id="3.40.50.720">
    <property type="entry name" value="NAD(P)-binding Rossmann-like Domain"/>
    <property type="match status" value="1"/>
</dbReference>
<organism evidence="2">
    <name type="scientific">freshwater metagenome</name>
    <dbReference type="NCBI Taxonomy" id="449393"/>
    <lineage>
        <taxon>unclassified sequences</taxon>
        <taxon>metagenomes</taxon>
        <taxon>ecological metagenomes</taxon>
    </lineage>
</organism>
<dbReference type="GO" id="GO:0008146">
    <property type="term" value="F:sulfotransferase activity"/>
    <property type="evidence" value="ECO:0007669"/>
    <property type="project" value="TreeGrafter"/>
</dbReference>
<gene>
    <name evidence="2" type="ORF">UFOPK2602_02360</name>
</gene>
<dbReference type="SUPFAM" id="SSF69572">
    <property type="entry name" value="Activating enzymes of the ubiquitin-like proteins"/>
    <property type="match status" value="1"/>
</dbReference>
<dbReference type="GO" id="GO:0004792">
    <property type="term" value="F:thiosulfate-cyanide sulfurtransferase activity"/>
    <property type="evidence" value="ECO:0007669"/>
    <property type="project" value="TreeGrafter"/>
</dbReference>
<dbReference type="EMBL" id="CAEZXX010000245">
    <property type="protein sequence ID" value="CAB4731502.1"/>
    <property type="molecule type" value="Genomic_DNA"/>
</dbReference>
<dbReference type="PANTHER" id="PTHR10953">
    <property type="entry name" value="UBIQUITIN-ACTIVATING ENZYME E1"/>
    <property type="match status" value="1"/>
</dbReference>
<name>A0A6J6S9S8_9ZZZZ</name>
<dbReference type="InterPro" id="IPR045886">
    <property type="entry name" value="ThiF/MoeB/HesA"/>
</dbReference>
<dbReference type="InterPro" id="IPR035985">
    <property type="entry name" value="Ubiquitin-activating_enz"/>
</dbReference>
<evidence type="ECO:0000259" key="1">
    <source>
        <dbReference type="Pfam" id="PF00899"/>
    </source>
</evidence>
<accession>A0A6J6S9S8</accession>
<reference evidence="2" key="1">
    <citation type="submission" date="2020-05" db="EMBL/GenBank/DDBJ databases">
        <authorList>
            <person name="Chiriac C."/>
            <person name="Salcher M."/>
            <person name="Ghai R."/>
            <person name="Kavagutti S V."/>
        </authorList>
    </citation>
    <scope>NUCLEOTIDE SEQUENCE</scope>
</reference>
<protein>
    <submittedName>
        <fullName evidence="2">Unannotated protein</fullName>
    </submittedName>
</protein>
<dbReference type="GO" id="GO:0008641">
    <property type="term" value="F:ubiquitin-like modifier activating enzyme activity"/>
    <property type="evidence" value="ECO:0007669"/>
    <property type="project" value="InterPro"/>
</dbReference>
<proteinExistence type="predicted"/>
<dbReference type="GO" id="GO:0016779">
    <property type="term" value="F:nucleotidyltransferase activity"/>
    <property type="evidence" value="ECO:0007669"/>
    <property type="project" value="TreeGrafter"/>
</dbReference>
<dbReference type="InterPro" id="IPR000594">
    <property type="entry name" value="ThiF_NAD_FAD-bd"/>
</dbReference>
<dbReference type="CDD" id="cd00757">
    <property type="entry name" value="ThiF_MoeB_HesA_family"/>
    <property type="match status" value="1"/>
</dbReference>